<reference evidence="4 5" key="1">
    <citation type="journal article" date="2018" name="Environ. Microbiol.">
        <title>Novel energy conservation strategies and behaviour of Pelotomaculum schinkii driving syntrophic propionate catabolism.</title>
        <authorList>
            <person name="Hidalgo-Ahumada C.A.P."/>
            <person name="Nobu M.K."/>
            <person name="Narihiro T."/>
            <person name="Tamaki H."/>
            <person name="Liu W.T."/>
            <person name="Kamagata Y."/>
            <person name="Stams A.J.M."/>
            <person name="Imachi H."/>
            <person name="Sousa D.Z."/>
        </authorList>
    </citation>
    <scope>NUCLEOTIDE SEQUENCE [LARGE SCALE GENOMIC DNA]</scope>
    <source>
        <strain evidence="4 5">HH</strain>
    </source>
</reference>
<evidence type="ECO:0000313" key="4">
    <source>
        <dbReference type="EMBL" id="TEB04282.1"/>
    </source>
</evidence>
<dbReference type="Pfam" id="PF03816">
    <property type="entry name" value="LytR_cpsA_psr"/>
    <property type="match status" value="1"/>
</dbReference>
<evidence type="ECO:0000256" key="1">
    <source>
        <dbReference type="ARBA" id="ARBA00006068"/>
    </source>
</evidence>
<comment type="caution">
    <text evidence="4">The sequence shown here is derived from an EMBL/GenBank/DDBJ whole genome shotgun (WGS) entry which is preliminary data.</text>
</comment>
<gene>
    <name evidence="4" type="primary">ywtF</name>
    <name evidence="4" type="ORF">Psch_04007</name>
</gene>
<dbReference type="RefSeq" id="WP_243124252.1">
    <property type="nucleotide sequence ID" value="NZ_QFGA01000004.1"/>
</dbReference>
<dbReference type="AlphaFoldDB" id="A0A4Y7R6C6"/>
<accession>A0A4Y7R6C6</accession>
<dbReference type="InterPro" id="IPR004474">
    <property type="entry name" value="LytR_CpsA_psr"/>
</dbReference>
<feature type="compositionally biased region" description="Low complexity" evidence="2">
    <location>
        <begin position="397"/>
        <end position="417"/>
    </location>
</feature>
<dbReference type="NCBIfam" id="TIGR00350">
    <property type="entry name" value="lytR_cpsA_psr"/>
    <property type="match status" value="1"/>
</dbReference>
<feature type="compositionally biased region" description="Acidic residues" evidence="2">
    <location>
        <begin position="384"/>
        <end position="396"/>
    </location>
</feature>
<dbReference type="EMBL" id="QFGA01000004">
    <property type="protein sequence ID" value="TEB04282.1"/>
    <property type="molecule type" value="Genomic_DNA"/>
</dbReference>
<dbReference type="PANTHER" id="PTHR33392">
    <property type="entry name" value="POLYISOPRENYL-TEICHOIC ACID--PEPTIDOGLYCAN TEICHOIC ACID TRANSFERASE TAGU"/>
    <property type="match status" value="1"/>
</dbReference>
<proteinExistence type="inferred from homology"/>
<dbReference type="Gene3D" id="3.40.630.190">
    <property type="entry name" value="LCP protein"/>
    <property type="match status" value="1"/>
</dbReference>
<feature type="compositionally biased region" description="Low complexity" evidence="2">
    <location>
        <begin position="367"/>
        <end position="378"/>
    </location>
</feature>
<evidence type="ECO:0000313" key="5">
    <source>
        <dbReference type="Proteomes" id="UP000298324"/>
    </source>
</evidence>
<comment type="similarity">
    <text evidence="1">Belongs to the LytR/CpsA/Psr (LCP) family.</text>
</comment>
<dbReference type="PANTHER" id="PTHR33392:SF6">
    <property type="entry name" value="POLYISOPRENYL-TEICHOIC ACID--PEPTIDOGLYCAN TEICHOIC ACID TRANSFERASE TAGU"/>
    <property type="match status" value="1"/>
</dbReference>
<dbReference type="Proteomes" id="UP000298324">
    <property type="component" value="Unassembled WGS sequence"/>
</dbReference>
<sequence length="443" mass="47302">MLKVRRRKLKRKAPFIICCLLLVALLAAGGYELFKNDILPPVIDDPNSPDFNKGNRLNVLLLGNDARGGENMARSDTIILASVDPKSKQMSLLSIPRDTRVNIPRHGWDKINSASVYGGTDMSMKVVSDLLGIPVKYYVQVNFNGFKDIVDALGGVTLDVEQDMNHYDPDDGGIYSINLKKGVQRLDGDKALQYVRFRDYAMGDIERTAHQQKFLVALAKEMLQPSTILKLPALVPEINKYVKTNLSLGDMMTLASAGKKLESGSIVAQTLPGRPINIDGGSYWGVDPDEAKQMVANLFNGETVTNVVLTTPLSGLPASAGTSGRSEQPEDEEASPATEQASSTSPPDQSEDKETTPAKPGQGSKNGSSDTSASDDGAITITPVDEDGEDEEETSGETESSSDPRTGSQTGKTGKSGVSQGDSAEGYNPGIPGTTKTSSSGRT</sequence>
<evidence type="ECO:0000256" key="2">
    <source>
        <dbReference type="SAM" id="MobiDB-lite"/>
    </source>
</evidence>
<feature type="domain" description="Cell envelope-related transcriptional attenuator" evidence="3">
    <location>
        <begin position="74"/>
        <end position="223"/>
    </location>
</feature>
<protein>
    <submittedName>
        <fullName evidence="4">Putative transcriptional regulator YwtF</fullName>
    </submittedName>
</protein>
<organism evidence="4 5">
    <name type="scientific">Pelotomaculum schinkii</name>
    <dbReference type="NCBI Taxonomy" id="78350"/>
    <lineage>
        <taxon>Bacteria</taxon>
        <taxon>Bacillati</taxon>
        <taxon>Bacillota</taxon>
        <taxon>Clostridia</taxon>
        <taxon>Eubacteriales</taxon>
        <taxon>Desulfotomaculaceae</taxon>
        <taxon>Pelotomaculum</taxon>
    </lineage>
</organism>
<feature type="region of interest" description="Disordered" evidence="2">
    <location>
        <begin position="315"/>
        <end position="443"/>
    </location>
</feature>
<feature type="compositionally biased region" description="Polar residues" evidence="2">
    <location>
        <begin position="434"/>
        <end position="443"/>
    </location>
</feature>
<keyword evidence="5" id="KW-1185">Reference proteome</keyword>
<dbReference type="InterPro" id="IPR050922">
    <property type="entry name" value="LytR/CpsA/Psr_CW_biosynth"/>
</dbReference>
<name>A0A4Y7R6C6_9FIRM</name>
<feature type="compositionally biased region" description="Polar residues" evidence="2">
    <location>
        <begin position="337"/>
        <end position="348"/>
    </location>
</feature>
<evidence type="ECO:0000259" key="3">
    <source>
        <dbReference type="Pfam" id="PF03816"/>
    </source>
</evidence>